<comment type="caution">
    <text evidence="1">The sequence shown here is derived from an EMBL/GenBank/DDBJ whole genome shotgun (WGS) entry which is preliminary data.</text>
</comment>
<sequence>MATIDYSLKYLFVFIKGKELDIDSYGQFVHLIFYPDMTTTTHTSYLMDKLRINDQMKHKPPPSISKQTQIQNVNT</sequence>
<name>A0ABQ8JVU6_DERPT</name>
<reference evidence="1 2" key="1">
    <citation type="journal article" date="2018" name="J. Allergy Clin. Immunol.">
        <title>High-quality assembly of Dermatophagoides pteronyssinus genome and transcriptome reveals a wide range of novel allergens.</title>
        <authorList>
            <person name="Liu X.Y."/>
            <person name="Yang K.Y."/>
            <person name="Wang M.Q."/>
            <person name="Kwok J.S."/>
            <person name="Zeng X."/>
            <person name="Yang Z."/>
            <person name="Xiao X.J."/>
            <person name="Lau C.P."/>
            <person name="Li Y."/>
            <person name="Huang Z.M."/>
            <person name="Ba J.G."/>
            <person name="Yim A.K."/>
            <person name="Ouyang C.Y."/>
            <person name="Ngai S.M."/>
            <person name="Chan T.F."/>
            <person name="Leung E.L."/>
            <person name="Liu L."/>
            <person name="Liu Z.G."/>
            <person name="Tsui S.K."/>
        </authorList>
    </citation>
    <scope>NUCLEOTIDE SEQUENCE [LARGE SCALE GENOMIC DNA]</scope>
    <source>
        <strain evidence="1">Derp</strain>
    </source>
</reference>
<proteinExistence type="predicted"/>
<evidence type="ECO:0000313" key="1">
    <source>
        <dbReference type="EMBL" id="KAH9426759.1"/>
    </source>
</evidence>
<keyword evidence="2" id="KW-1185">Reference proteome</keyword>
<protein>
    <submittedName>
        <fullName evidence="1">Uncharacterized protein</fullName>
    </submittedName>
</protein>
<dbReference type="Proteomes" id="UP000887458">
    <property type="component" value="Unassembled WGS sequence"/>
</dbReference>
<evidence type="ECO:0000313" key="2">
    <source>
        <dbReference type="Proteomes" id="UP000887458"/>
    </source>
</evidence>
<gene>
    <name evidence="1" type="ORF">DERP_002859</name>
</gene>
<accession>A0ABQ8JVU6</accession>
<dbReference type="EMBL" id="NJHN03000008">
    <property type="protein sequence ID" value="KAH9426759.1"/>
    <property type="molecule type" value="Genomic_DNA"/>
</dbReference>
<reference evidence="1 2" key="2">
    <citation type="journal article" date="2022" name="Mol. Biol. Evol.">
        <title>Comparative Genomics Reveals Insights into the Divergent Evolution of Astigmatic Mites and Household Pest Adaptations.</title>
        <authorList>
            <person name="Xiong Q."/>
            <person name="Wan A.T."/>
            <person name="Liu X."/>
            <person name="Fung C.S."/>
            <person name="Xiao X."/>
            <person name="Malainual N."/>
            <person name="Hou J."/>
            <person name="Wang L."/>
            <person name="Wang M."/>
            <person name="Yang K.Y."/>
            <person name="Cui Y."/>
            <person name="Leung E.L."/>
            <person name="Nong W."/>
            <person name="Shin S.K."/>
            <person name="Au S.W."/>
            <person name="Jeong K.Y."/>
            <person name="Chew F.T."/>
            <person name="Hui J.H."/>
            <person name="Leung T.F."/>
            <person name="Tungtrongchitr A."/>
            <person name="Zhong N."/>
            <person name="Liu Z."/>
            <person name="Tsui S.K."/>
        </authorList>
    </citation>
    <scope>NUCLEOTIDE SEQUENCE [LARGE SCALE GENOMIC DNA]</scope>
    <source>
        <strain evidence="1">Derp</strain>
    </source>
</reference>
<organism evidence="1 2">
    <name type="scientific">Dermatophagoides pteronyssinus</name>
    <name type="common">European house dust mite</name>
    <dbReference type="NCBI Taxonomy" id="6956"/>
    <lineage>
        <taxon>Eukaryota</taxon>
        <taxon>Metazoa</taxon>
        <taxon>Ecdysozoa</taxon>
        <taxon>Arthropoda</taxon>
        <taxon>Chelicerata</taxon>
        <taxon>Arachnida</taxon>
        <taxon>Acari</taxon>
        <taxon>Acariformes</taxon>
        <taxon>Sarcoptiformes</taxon>
        <taxon>Astigmata</taxon>
        <taxon>Psoroptidia</taxon>
        <taxon>Analgoidea</taxon>
        <taxon>Pyroglyphidae</taxon>
        <taxon>Dermatophagoidinae</taxon>
        <taxon>Dermatophagoides</taxon>
    </lineage>
</organism>